<evidence type="ECO:0000256" key="1">
    <source>
        <dbReference type="SAM" id="MobiDB-lite"/>
    </source>
</evidence>
<feature type="region of interest" description="Disordered" evidence="1">
    <location>
        <begin position="1"/>
        <end position="39"/>
    </location>
</feature>
<organism evidence="3">
    <name type="scientific">Tanacetum cinerariifolium</name>
    <name type="common">Dalmatian daisy</name>
    <name type="synonym">Chrysanthemum cinerariifolium</name>
    <dbReference type="NCBI Taxonomy" id="118510"/>
    <lineage>
        <taxon>Eukaryota</taxon>
        <taxon>Viridiplantae</taxon>
        <taxon>Streptophyta</taxon>
        <taxon>Embryophyta</taxon>
        <taxon>Tracheophyta</taxon>
        <taxon>Spermatophyta</taxon>
        <taxon>Magnoliopsida</taxon>
        <taxon>eudicotyledons</taxon>
        <taxon>Gunneridae</taxon>
        <taxon>Pentapetalae</taxon>
        <taxon>asterids</taxon>
        <taxon>campanulids</taxon>
        <taxon>Asterales</taxon>
        <taxon>Asteraceae</taxon>
        <taxon>Asteroideae</taxon>
        <taxon>Anthemideae</taxon>
        <taxon>Anthemidinae</taxon>
        <taxon>Tanacetum</taxon>
    </lineage>
</organism>
<dbReference type="InterPro" id="IPR013103">
    <property type="entry name" value="RVT_2"/>
</dbReference>
<dbReference type="Pfam" id="PF07727">
    <property type="entry name" value="RVT_2"/>
    <property type="match status" value="1"/>
</dbReference>
<accession>A0A699Q1Y0</accession>
<sequence length="136" mass="15406">LLISFSSKDSPGNGFKPSGEEEKKDDVDPGNEDNKDNVVNKDIVYGCVDDQNMPNLEEIVHLDKDEDVGAEADMTNLDTNIPVSPFPTTRIHKDHPVEQMDVKSAFLYGKIKEEVYVCQPPRFEDLEFSDRVYKVE</sequence>
<feature type="non-terminal residue" evidence="3">
    <location>
        <position position="1"/>
    </location>
</feature>
<evidence type="ECO:0000313" key="3">
    <source>
        <dbReference type="EMBL" id="GFC58251.1"/>
    </source>
</evidence>
<feature type="non-terminal residue" evidence="3">
    <location>
        <position position="136"/>
    </location>
</feature>
<protein>
    <submittedName>
        <fullName evidence="3">Retrovirus-related Pol polyprotein from transposon TNT 1-94</fullName>
    </submittedName>
</protein>
<name>A0A699Q1Y0_TANCI</name>
<evidence type="ECO:0000259" key="2">
    <source>
        <dbReference type="Pfam" id="PF07727"/>
    </source>
</evidence>
<dbReference type="EMBL" id="BKCJ010976844">
    <property type="protein sequence ID" value="GFC58251.1"/>
    <property type="molecule type" value="Genomic_DNA"/>
</dbReference>
<dbReference type="AlphaFoldDB" id="A0A699Q1Y0"/>
<reference evidence="3" key="1">
    <citation type="journal article" date="2019" name="Sci. Rep.">
        <title>Draft genome of Tanacetum cinerariifolium, the natural source of mosquito coil.</title>
        <authorList>
            <person name="Yamashiro T."/>
            <person name="Shiraishi A."/>
            <person name="Satake H."/>
            <person name="Nakayama K."/>
        </authorList>
    </citation>
    <scope>NUCLEOTIDE SEQUENCE</scope>
</reference>
<feature type="domain" description="Reverse transcriptase Ty1/copia-type" evidence="2">
    <location>
        <begin position="92"/>
        <end position="135"/>
    </location>
</feature>
<feature type="compositionally biased region" description="Basic and acidic residues" evidence="1">
    <location>
        <begin position="18"/>
        <end position="39"/>
    </location>
</feature>
<feature type="compositionally biased region" description="Polar residues" evidence="1">
    <location>
        <begin position="1"/>
        <end position="10"/>
    </location>
</feature>
<gene>
    <name evidence="3" type="ORF">Tci_830221</name>
</gene>
<proteinExistence type="predicted"/>
<comment type="caution">
    <text evidence="3">The sequence shown here is derived from an EMBL/GenBank/DDBJ whole genome shotgun (WGS) entry which is preliminary data.</text>
</comment>